<dbReference type="Proteomes" id="UP000006620">
    <property type="component" value="Chromosome"/>
</dbReference>
<dbReference type="HOGENOM" id="CLU_1561393_0_0_9"/>
<reference evidence="1 2" key="2">
    <citation type="journal article" date="2013" name="Genome Announc.">
        <title>Genome Sequence of Growth-Improving Paenibacillus mucilaginosus Strain KNP414.</title>
        <authorList>
            <person name="Lu J.J."/>
            <person name="Wang J.F."/>
            <person name="Hu X.F."/>
        </authorList>
    </citation>
    <scope>NUCLEOTIDE SEQUENCE [LARGE SCALE GENOMIC DNA]</scope>
    <source>
        <strain evidence="1 2">KNP414</strain>
    </source>
</reference>
<proteinExistence type="predicted"/>
<accession>F8F6V3</accession>
<dbReference type="PATRIC" id="fig|1036673.3.peg.4711"/>
<organism evidence="1 2">
    <name type="scientific">Paenibacillus mucilaginosus (strain KNP414)</name>
    <dbReference type="NCBI Taxonomy" id="1036673"/>
    <lineage>
        <taxon>Bacteria</taxon>
        <taxon>Bacillati</taxon>
        <taxon>Bacillota</taxon>
        <taxon>Bacilli</taxon>
        <taxon>Bacillales</taxon>
        <taxon>Paenibacillaceae</taxon>
        <taxon>Paenibacillus</taxon>
    </lineage>
</organism>
<gene>
    <name evidence="1" type="ordered locus">KNP414_05095</name>
</gene>
<dbReference type="EMBL" id="CP002869">
    <property type="protein sequence ID" value="AEI43619.1"/>
    <property type="molecule type" value="Genomic_DNA"/>
</dbReference>
<sequence>MKPLIFSSITANPIVKISQFPYNVYSSNDLSDGRYAHLAEEGGLIAERTTGGFDSSERNAIYRPDQHLSSARSAAERTTGSSRLLGLRTPQRKTHDRQGLGYYPVDSGPACHQSGYAVRMGFRQNVQCQPEKLLQGEPMDVLVRHGSLSAGPCGAAAVFKHLARRNPVQLR</sequence>
<evidence type="ECO:0000313" key="2">
    <source>
        <dbReference type="Proteomes" id="UP000006620"/>
    </source>
</evidence>
<dbReference type="AlphaFoldDB" id="F8F6V3"/>
<name>F8F6V3_PAEMK</name>
<protein>
    <submittedName>
        <fullName evidence="1">Uncharacterized protein</fullName>
    </submittedName>
</protein>
<reference evidence="2" key="1">
    <citation type="submission" date="2011-06" db="EMBL/GenBank/DDBJ databases">
        <title>Complete genome sequence of Paenibacillus mucilaginosus KNP414.</title>
        <authorList>
            <person name="Wang J."/>
            <person name="Hu S."/>
            <person name="Hu X."/>
            <person name="Zhang B."/>
            <person name="Dong D."/>
            <person name="Zhang S."/>
            <person name="Zhao K."/>
            <person name="Wu D."/>
        </authorList>
    </citation>
    <scope>NUCLEOTIDE SEQUENCE [LARGE SCALE GENOMIC DNA]</scope>
    <source>
        <strain evidence="2">KNP414</strain>
    </source>
</reference>
<dbReference type="KEGG" id="pms:KNP414_05095"/>
<evidence type="ECO:0000313" key="1">
    <source>
        <dbReference type="EMBL" id="AEI43619.1"/>
    </source>
</evidence>